<feature type="compositionally biased region" description="Acidic residues" evidence="1">
    <location>
        <begin position="185"/>
        <end position="201"/>
    </location>
</feature>
<proteinExistence type="predicted"/>
<dbReference type="EMBL" id="JASNQZ010000011">
    <property type="protein sequence ID" value="KAL0951013.1"/>
    <property type="molecule type" value="Genomic_DNA"/>
</dbReference>
<protein>
    <submittedName>
        <fullName evidence="2">Uncharacterized protein</fullName>
    </submittedName>
</protein>
<gene>
    <name evidence="2" type="ORF">HGRIS_007754</name>
</gene>
<feature type="region of interest" description="Disordered" evidence="1">
    <location>
        <begin position="157"/>
        <end position="207"/>
    </location>
</feature>
<evidence type="ECO:0000256" key="1">
    <source>
        <dbReference type="SAM" id="MobiDB-lite"/>
    </source>
</evidence>
<feature type="compositionally biased region" description="Low complexity" evidence="1">
    <location>
        <begin position="64"/>
        <end position="85"/>
    </location>
</feature>
<comment type="caution">
    <text evidence="2">The sequence shown here is derived from an EMBL/GenBank/DDBJ whole genome shotgun (WGS) entry which is preliminary data.</text>
</comment>
<organism evidence="2 3">
    <name type="scientific">Hohenbuehelia grisea</name>
    <dbReference type="NCBI Taxonomy" id="104357"/>
    <lineage>
        <taxon>Eukaryota</taxon>
        <taxon>Fungi</taxon>
        <taxon>Dikarya</taxon>
        <taxon>Basidiomycota</taxon>
        <taxon>Agaricomycotina</taxon>
        <taxon>Agaricomycetes</taxon>
        <taxon>Agaricomycetidae</taxon>
        <taxon>Agaricales</taxon>
        <taxon>Pleurotineae</taxon>
        <taxon>Pleurotaceae</taxon>
        <taxon>Hohenbuehelia</taxon>
    </lineage>
</organism>
<name>A0ABR3J687_9AGAR</name>
<accession>A0ABR3J687</accession>
<sequence>MSTKTQTSARTASGKRRAASVPPLQVQKAGRTILALAPPSRASSPNGLGPLAKTIALKKKEKASSSGTKSTSSKSTAATTTSSKTVNSKGRKRALSNGAGASTSSGVRAPGAPASAVMTAPSTSRGIKRPRLSFEIRRDAKAAKQLAASMKAAQERVSQWTDAQTQTESANLTATGASIAPTAEAFDDDDGVDGDGADEGDDVTRMSEPCEEPFEDLFIDFEMISLQDALVTQPELEPTPWVPVAGRHSVYVPPGVQQLINDMRFLLEGQRKLCERAQEKYLQEFHSRLALQAEVARLKSELALDARRTARHSSRSHR</sequence>
<feature type="compositionally biased region" description="Polar residues" evidence="1">
    <location>
        <begin position="1"/>
        <end position="11"/>
    </location>
</feature>
<keyword evidence="3" id="KW-1185">Reference proteome</keyword>
<evidence type="ECO:0000313" key="3">
    <source>
        <dbReference type="Proteomes" id="UP001556367"/>
    </source>
</evidence>
<evidence type="ECO:0000313" key="2">
    <source>
        <dbReference type="EMBL" id="KAL0951013.1"/>
    </source>
</evidence>
<dbReference type="Proteomes" id="UP001556367">
    <property type="component" value="Unassembled WGS sequence"/>
</dbReference>
<feature type="region of interest" description="Disordered" evidence="1">
    <location>
        <begin position="1"/>
        <end position="136"/>
    </location>
</feature>
<reference evidence="3" key="1">
    <citation type="submission" date="2024-06" db="EMBL/GenBank/DDBJ databases">
        <title>Multi-omics analyses provide insights into the biosynthesis of the anticancer antibiotic pleurotin in Hohenbuehelia grisea.</title>
        <authorList>
            <person name="Weaver J.A."/>
            <person name="Alberti F."/>
        </authorList>
    </citation>
    <scope>NUCLEOTIDE SEQUENCE [LARGE SCALE GENOMIC DNA]</scope>
    <source>
        <strain evidence="3">T-177</strain>
    </source>
</reference>
<feature type="compositionally biased region" description="Polar residues" evidence="1">
    <location>
        <begin position="157"/>
        <end position="176"/>
    </location>
</feature>